<keyword evidence="1" id="KW-0812">Transmembrane</keyword>
<evidence type="ECO:0000313" key="3">
    <source>
        <dbReference type="EMBL" id="MDR6245698.1"/>
    </source>
</evidence>
<sequence length="177" mass="20604">MYRLKKIRLKHIFILYLIILFDIICLKFFGHVGAMLTTIKGHYYARQAGFWNVNLTPFDDLYTTYRFYIREGDYAGAPVRVLFANIYLLILLGFLLPFVRRNFNYVQTMGICLLIIMGIEAFQFLSMLGIADLDDVVINLIGCHIGYALACMLQLIRVKLNWDIPFLPELTLFVKKS</sequence>
<dbReference type="PANTHER" id="PTHR36834:SF1">
    <property type="entry name" value="INTEGRAL MEMBRANE PROTEIN"/>
    <property type="match status" value="1"/>
</dbReference>
<evidence type="ECO:0000259" key="2">
    <source>
        <dbReference type="Pfam" id="PF04892"/>
    </source>
</evidence>
<feature type="domain" description="VanZ-like" evidence="2">
    <location>
        <begin position="13"/>
        <end position="153"/>
    </location>
</feature>
<dbReference type="InterPro" id="IPR006976">
    <property type="entry name" value="VanZ-like"/>
</dbReference>
<dbReference type="PANTHER" id="PTHR36834">
    <property type="entry name" value="MEMBRANE PROTEIN-RELATED"/>
    <property type="match status" value="1"/>
</dbReference>
<dbReference type="Pfam" id="PF04892">
    <property type="entry name" value="VanZ"/>
    <property type="match status" value="1"/>
</dbReference>
<proteinExistence type="predicted"/>
<feature type="transmembrane region" description="Helical" evidence="1">
    <location>
        <begin position="81"/>
        <end position="99"/>
    </location>
</feature>
<comment type="caution">
    <text evidence="3">The sequence shown here is derived from an EMBL/GenBank/DDBJ whole genome shotgun (WGS) entry which is preliminary data.</text>
</comment>
<keyword evidence="4" id="KW-1185">Reference proteome</keyword>
<keyword evidence="1" id="KW-1133">Transmembrane helix</keyword>
<name>A0ABU1J2G0_9BACL</name>
<dbReference type="InterPro" id="IPR053150">
    <property type="entry name" value="Teicoplanin_resist-assoc"/>
</dbReference>
<feature type="transmembrane region" description="Helical" evidence="1">
    <location>
        <begin position="111"/>
        <end position="130"/>
    </location>
</feature>
<keyword evidence="1" id="KW-0472">Membrane</keyword>
<reference evidence="3 4" key="1">
    <citation type="submission" date="2023-07" db="EMBL/GenBank/DDBJ databases">
        <title>Genomic Encyclopedia of Type Strains, Phase IV (KMG-IV): sequencing the most valuable type-strain genomes for metagenomic binning, comparative biology and taxonomic classification.</title>
        <authorList>
            <person name="Goeker M."/>
        </authorList>
    </citation>
    <scope>NUCLEOTIDE SEQUENCE [LARGE SCALE GENOMIC DNA]</scope>
    <source>
        <strain evidence="3 4">DSM 22170</strain>
    </source>
</reference>
<accession>A0ABU1J2G0</accession>
<gene>
    <name evidence="3" type="ORF">JOC58_003611</name>
</gene>
<organism evidence="3 4">
    <name type="scientific">Paenibacillus hunanensis</name>
    <dbReference type="NCBI Taxonomy" id="539262"/>
    <lineage>
        <taxon>Bacteria</taxon>
        <taxon>Bacillati</taxon>
        <taxon>Bacillota</taxon>
        <taxon>Bacilli</taxon>
        <taxon>Bacillales</taxon>
        <taxon>Paenibacillaceae</taxon>
        <taxon>Paenibacillus</taxon>
    </lineage>
</organism>
<evidence type="ECO:0000256" key="1">
    <source>
        <dbReference type="SAM" id="Phobius"/>
    </source>
</evidence>
<feature type="transmembrane region" description="Helical" evidence="1">
    <location>
        <begin position="136"/>
        <end position="156"/>
    </location>
</feature>
<dbReference type="RefSeq" id="WP_188776426.1">
    <property type="nucleotide sequence ID" value="NZ_BMMB01000006.1"/>
</dbReference>
<dbReference type="Proteomes" id="UP001185028">
    <property type="component" value="Unassembled WGS sequence"/>
</dbReference>
<dbReference type="EMBL" id="JAVDQH010000017">
    <property type="protein sequence ID" value="MDR6245698.1"/>
    <property type="molecule type" value="Genomic_DNA"/>
</dbReference>
<protein>
    <submittedName>
        <fullName evidence="3">Glycopeptide antibiotics resistance protein</fullName>
    </submittedName>
</protein>
<evidence type="ECO:0000313" key="4">
    <source>
        <dbReference type="Proteomes" id="UP001185028"/>
    </source>
</evidence>
<feature type="transmembrane region" description="Helical" evidence="1">
    <location>
        <begin position="12"/>
        <end position="30"/>
    </location>
</feature>